<evidence type="ECO:0000256" key="1">
    <source>
        <dbReference type="SAM" id="Phobius"/>
    </source>
</evidence>
<feature type="transmembrane region" description="Helical" evidence="1">
    <location>
        <begin position="59"/>
        <end position="82"/>
    </location>
</feature>
<accession>A0A1F8F5L8</accession>
<organism evidence="2 3">
    <name type="scientific">Candidatus Yanofskybacteria bacterium RIFCSPHIGHO2_02_FULL_38_22b</name>
    <dbReference type="NCBI Taxonomy" id="1802673"/>
    <lineage>
        <taxon>Bacteria</taxon>
        <taxon>Candidatus Yanofskyibacteriota</taxon>
    </lineage>
</organism>
<keyword evidence="1" id="KW-1133">Transmembrane helix</keyword>
<protein>
    <submittedName>
        <fullName evidence="2">Uncharacterized protein</fullName>
    </submittedName>
</protein>
<sequence>MKSLIKIFITFVFLPLVLGVFGEELFKSASNILTPTFLFISIIGSFVIVWLNKGGIRKISWYLISSVFILINLILLFLFFSFHPGF</sequence>
<keyword evidence="1" id="KW-0812">Transmembrane</keyword>
<proteinExistence type="predicted"/>
<name>A0A1F8F5L8_9BACT</name>
<keyword evidence="1" id="KW-0472">Membrane</keyword>
<dbReference type="AlphaFoldDB" id="A0A1F8F5L8"/>
<dbReference type="Proteomes" id="UP000176834">
    <property type="component" value="Unassembled WGS sequence"/>
</dbReference>
<reference evidence="2 3" key="1">
    <citation type="journal article" date="2016" name="Nat. Commun.">
        <title>Thousands of microbial genomes shed light on interconnected biogeochemical processes in an aquifer system.</title>
        <authorList>
            <person name="Anantharaman K."/>
            <person name="Brown C.T."/>
            <person name="Hug L.A."/>
            <person name="Sharon I."/>
            <person name="Castelle C.J."/>
            <person name="Probst A.J."/>
            <person name="Thomas B.C."/>
            <person name="Singh A."/>
            <person name="Wilkins M.J."/>
            <person name="Karaoz U."/>
            <person name="Brodie E.L."/>
            <person name="Williams K.H."/>
            <person name="Hubbard S.S."/>
            <person name="Banfield J.F."/>
        </authorList>
    </citation>
    <scope>NUCLEOTIDE SEQUENCE [LARGE SCALE GENOMIC DNA]</scope>
</reference>
<evidence type="ECO:0000313" key="2">
    <source>
        <dbReference type="EMBL" id="OGN07549.1"/>
    </source>
</evidence>
<comment type="caution">
    <text evidence="2">The sequence shown here is derived from an EMBL/GenBank/DDBJ whole genome shotgun (WGS) entry which is preliminary data.</text>
</comment>
<feature type="transmembrane region" description="Helical" evidence="1">
    <location>
        <begin position="32"/>
        <end position="52"/>
    </location>
</feature>
<dbReference type="EMBL" id="MGJN01000005">
    <property type="protein sequence ID" value="OGN07549.1"/>
    <property type="molecule type" value="Genomic_DNA"/>
</dbReference>
<gene>
    <name evidence="2" type="ORF">A3B86_04850</name>
</gene>
<evidence type="ECO:0000313" key="3">
    <source>
        <dbReference type="Proteomes" id="UP000176834"/>
    </source>
</evidence>